<name>A0A1M6DHI2_MALRU</name>
<sequence length="44" mass="4960">MNRELKKILGLMLVAVLLLTLAPLETMAAENEKKDVAELYVTSW</sequence>
<accession>A0A1M6DHI2</accession>
<reference evidence="1 2" key="1">
    <citation type="submission" date="2016-11" db="EMBL/GenBank/DDBJ databases">
        <authorList>
            <person name="Jaros S."/>
            <person name="Januszkiewicz K."/>
            <person name="Wedrychowicz H."/>
        </authorList>
    </citation>
    <scope>NUCLEOTIDE SEQUENCE [LARGE SCALE GENOMIC DNA]</scope>
    <source>
        <strain evidence="1 2">DSM 5091</strain>
    </source>
</reference>
<dbReference type="Proteomes" id="UP000184171">
    <property type="component" value="Unassembled WGS sequence"/>
</dbReference>
<proteinExistence type="predicted"/>
<dbReference type="STRING" id="1122189.SAMN02745165_00682"/>
<evidence type="ECO:0000313" key="2">
    <source>
        <dbReference type="Proteomes" id="UP000184171"/>
    </source>
</evidence>
<dbReference type="EMBL" id="FQZT01000002">
    <property type="protein sequence ID" value="SHI72642.1"/>
    <property type="molecule type" value="Genomic_DNA"/>
</dbReference>
<keyword evidence="2" id="KW-1185">Reference proteome</keyword>
<evidence type="ECO:0000313" key="1">
    <source>
        <dbReference type="EMBL" id="SHI72642.1"/>
    </source>
</evidence>
<gene>
    <name evidence="1" type="ORF">SAMN02745165_00682</name>
</gene>
<organism evidence="1 2">
    <name type="scientific">Malonomonas rubra DSM 5091</name>
    <dbReference type="NCBI Taxonomy" id="1122189"/>
    <lineage>
        <taxon>Bacteria</taxon>
        <taxon>Pseudomonadati</taxon>
        <taxon>Thermodesulfobacteriota</taxon>
        <taxon>Desulfuromonadia</taxon>
        <taxon>Desulfuromonadales</taxon>
        <taxon>Geopsychrobacteraceae</taxon>
        <taxon>Malonomonas</taxon>
    </lineage>
</organism>
<dbReference type="AlphaFoldDB" id="A0A1M6DHI2"/>
<protein>
    <submittedName>
        <fullName evidence="1">Uncharacterized protein</fullName>
    </submittedName>
</protein>
<dbReference type="RefSeq" id="WP_279625957.1">
    <property type="nucleotide sequence ID" value="NZ_FQZT01000002.1"/>
</dbReference>